<protein>
    <recommendedName>
        <fullName evidence="16">DUF1211 domain-containing protein</fullName>
    </recommendedName>
</protein>
<organism evidence="14 15">
    <name type="scientific">Catellatospora bangladeshensis</name>
    <dbReference type="NCBI Taxonomy" id="310355"/>
    <lineage>
        <taxon>Bacteria</taxon>
        <taxon>Bacillati</taxon>
        <taxon>Actinomycetota</taxon>
        <taxon>Actinomycetes</taxon>
        <taxon>Micromonosporales</taxon>
        <taxon>Micromonosporaceae</taxon>
        <taxon>Catellatospora</taxon>
    </lineage>
</organism>
<sequence>MARDTSARVWGRDTVEFGRVTAFSDGLFSIAMTLLIVEVTVPHLVDKESTRELWQQLEDLIPNFVGFFISFAMIGRYWVAHHKMFSVIRGTDYGLIVRNLFYLAFIAFLPFPTALLGDYFGNPLAVIAYAVVAGTVSTLEVVLIRYAWRAKLLRVRVTPAVMRWASIMSLSPVVAFAVSIPVAFASSVAAVVIWFLPLVFGIFMARRAPAGAEVLE</sequence>
<evidence type="ECO:0000256" key="11">
    <source>
        <dbReference type="ARBA" id="ARBA00023303"/>
    </source>
</evidence>
<evidence type="ECO:0000256" key="6">
    <source>
        <dbReference type="ARBA" id="ARBA00022826"/>
    </source>
</evidence>
<evidence type="ECO:0000256" key="13">
    <source>
        <dbReference type="SAM" id="Phobius"/>
    </source>
</evidence>
<keyword evidence="5 13" id="KW-0812">Transmembrane</keyword>
<dbReference type="Proteomes" id="UP000601223">
    <property type="component" value="Unassembled WGS sequence"/>
</dbReference>
<evidence type="ECO:0000256" key="1">
    <source>
        <dbReference type="ARBA" id="ARBA00004141"/>
    </source>
</evidence>
<evidence type="ECO:0000313" key="15">
    <source>
        <dbReference type="Proteomes" id="UP000601223"/>
    </source>
</evidence>
<keyword evidence="8 13" id="KW-1133">Transmembrane helix</keyword>
<feature type="transmembrane region" description="Helical" evidence="13">
    <location>
        <begin position="160"/>
        <end position="178"/>
    </location>
</feature>
<dbReference type="InterPro" id="IPR010617">
    <property type="entry name" value="TMEM175-like"/>
</dbReference>
<evidence type="ECO:0000256" key="8">
    <source>
        <dbReference type="ARBA" id="ARBA00022989"/>
    </source>
</evidence>
<keyword evidence="6" id="KW-0631">Potassium channel</keyword>
<feature type="transmembrane region" description="Helical" evidence="13">
    <location>
        <begin position="20"/>
        <end position="40"/>
    </location>
</feature>
<evidence type="ECO:0000256" key="5">
    <source>
        <dbReference type="ARBA" id="ARBA00022692"/>
    </source>
</evidence>
<gene>
    <name evidence="14" type="ORF">Cba03nite_14750</name>
</gene>
<evidence type="ECO:0008006" key="16">
    <source>
        <dbReference type="Google" id="ProtNLM"/>
    </source>
</evidence>
<evidence type="ECO:0000256" key="10">
    <source>
        <dbReference type="ARBA" id="ARBA00023136"/>
    </source>
</evidence>
<comment type="catalytic activity">
    <reaction evidence="12">
        <text>K(+)(in) = K(+)(out)</text>
        <dbReference type="Rhea" id="RHEA:29463"/>
        <dbReference type="ChEBI" id="CHEBI:29103"/>
    </reaction>
</comment>
<comment type="subcellular location">
    <subcellularLocation>
        <location evidence="1">Membrane</location>
        <topology evidence="1">Multi-pass membrane protein</topology>
    </subcellularLocation>
</comment>
<name>A0A8J3NIA1_9ACTN</name>
<feature type="transmembrane region" description="Helical" evidence="13">
    <location>
        <begin position="60"/>
        <end position="79"/>
    </location>
</feature>
<keyword evidence="10 13" id="KW-0472">Membrane</keyword>
<feature type="transmembrane region" description="Helical" evidence="13">
    <location>
        <begin position="126"/>
        <end position="148"/>
    </location>
</feature>
<evidence type="ECO:0000256" key="2">
    <source>
        <dbReference type="ARBA" id="ARBA00006920"/>
    </source>
</evidence>
<keyword evidence="7" id="KW-0630">Potassium</keyword>
<proteinExistence type="inferred from homology"/>
<dbReference type="AlphaFoldDB" id="A0A8J3NIA1"/>
<dbReference type="GO" id="GO:0005267">
    <property type="term" value="F:potassium channel activity"/>
    <property type="evidence" value="ECO:0007669"/>
    <property type="project" value="UniProtKB-KW"/>
</dbReference>
<evidence type="ECO:0000256" key="4">
    <source>
        <dbReference type="ARBA" id="ARBA00022538"/>
    </source>
</evidence>
<comment type="similarity">
    <text evidence="2">Belongs to the TMEM175 family.</text>
</comment>
<feature type="transmembrane region" description="Helical" evidence="13">
    <location>
        <begin position="100"/>
        <end position="120"/>
    </location>
</feature>
<evidence type="ECO:0000256" key="3">
    <source>
        <dbReference type="ARBA" id="ARBA00022448"/>
    </source>
</evidence>
<keyword evidence="4" id="KW-0633">Potassium transport</keyword>
<accession>A0A8J3NIA1</accession>
<evidence type="ECO:0000256" key="12">
    <source>
        <dbReference type="ARBA" id="ARBA00034430"/>
    </source>
</evidence>
<keyword evidence="3" id="KW-0813">Transport</keyword>
<dbReference type="EMBL" id="BONF01000009">
    <property type="protein sequence ID" value="GIF80126.1"/>
    <property type="molecule type" value="Genomic_DNA"/>
</dbReference>
<comment type="caution">
    <text evidence="14">The sequence shown here is derived from an EMBL/GenBank/DDBJ whole genome shotgun (WGS) entry which is preliminary data.</text>
</comment>
<feature type="transmembrane region" description="Helical" evidence="13">
    <location>
        <begin position="184"/>
        <end position="205"/>
    </location>
</feature>
<keyword evidence="9" id="KW-0406">Ion transport</keyword>
<keyword evidence="15" id="KW-1185">Reference proteome</keyword>
<evidence type="ECO:0000256" key="9">
    <source>
        <dbReference type="ARBA" id="ARBA00023065"/>
    </source>
</evidence>
<dbReference type="RefSeq" id="WP_203743422.1">
    <property type="nucleotide sequence ID" value="NZ_BONF01000009.1"/>
</dbReference>
<dbReference type="PANTHER" id="PTHR31462:SF5">
    <property type="entry name" value="ENDOSOMAL_LYSOSOMAL PROTON CHANNEL TMEM175"/>
    <property type="match status" value="1"/>
</dbReference>
<evidence type="ECO:0000313" key="14">
    <source>
        <dbReference type="EMBL" id="GIF80126.1"/>
    </source>
</evidence>
<reference evidence="14 15" key="1">
    <citation type="submission" date="2021-01" db="EMBL/GenBank/DDBJ databases">
        <title>Whole genome shotgun sequence of Catellatospora bangladeshensis NBRC 107357.</title>
        <authorList>
            <person name="Komaki H."/>
            <person name="Tamura T."/>
        </authorList>
    </citation>
    <scope>NUCLEOTIDE SEQUENCE [LARGE SCALE GENOMIC DNA]</scope>
    <source>
        <strain evidence="14 15">NBRC 107357</strain>
    </source>
</reference>
<dbReference type="GO" id="GO:0015252">
    <property type="term" value="F:proton channel activity"/>
    <property type="evidence" value="ECO:0007669"/>
    <property type="project" value="InterPro"/>
</dbReference>
<keyword evidence="11" id="KW-0407">Ion channel</keyword>
<dbReference type="PANTHER" id="PTHR31462">
    <property type="entry name" value="ENDOSOMAL/LYSOSOMAL POTASSIUM CHANNEL TMEM175"/>
    <property type="match status" value="1"/>
</dbReference>
<dbReference type="Pfam" id="PF06736">
    <property type="entry name" value="TMEM175"/>
    <property type="match status" value="1"/>
</dbReference>
<evidence type="ECO:0000256" key="7">
    <source>
        <dbReference type="ARBA" id="ARBA00022958"/>
    </source>
</evidence>
<dbReference type="GO" id="GO:0016020">
    <property type="term" value="C:membrane"/>
    <property type="evidence" value="ECO:0007669"/>
    <property type="project" value="UniProtKB-SubCell"/>
</dbReference>